<organism evidence="1 2">
    <name type="scientific">Hymenobacter gummosus</name>
    <dbReference type="NCBI Taxonomy" id="1776032"/>
    <lineage>
        <taxon>Bacteria</taxon>
        <taxon>Pseudomonadati</taxon>
        <taxon>Bacteroidota</taxon>
        <taxon>Cytophagia</taxon>
        <taxon>Cytophagales</taxon>
        <taxon>Hymenobacteraceae</taxon>
        <taxon>Hymenobacter</taxon>
    </lineage>
</organism>
<evidence type="ECO:0000313" key="1">
    <source>
        <dbReference type="EMBL" id="RTQ45315.1"/>
    </source>
</evidence>
<evidence type="ECO:0000313" key="2">
    <source>
        <dbReference type="Proteomes" id="UP000282184"/>
    </source>
</evidence>
<dbReference type="OrthoDB" id="879994at2"/>
<reference evidence="1 2" key="1">
    <citation type="submission" date="2018-12" db="EMBL/GenBank/DDBJ databases">
        <title>Hymenobacter gummosus sp. nov., isolated from a spring.</title>
        <authorList>
            <person name="Nie L."/>
        </authorList>
    </citation>
    <scope>NUCLEOTIDE SEQUENCE [LARGE SCALE GENOMIC DNA]</scope>
    <source>
        <strain evidence="1 2">KCTC 52166</strain>
    </source>
</reference>
<accession>A0A3S0J5V4</accession>
<evidence type="ECO:0008006" key="3">
    <source>
        <dbReference type="Google" id="ProtNLM"/>
    </source>
</evidence>
<dbReference type="PROSITE" id="PS51257">
    <property type="entry name" value="PROKAR_LIPOPROTEIN"/>
    <property type="match status" value="1"/>
</dbReference>
<name>A0A3S0J5V4_9BACT</name>
<protein>
    <recommendedName>
        <fullName evidence="3">Lipocalin-like domain-containing protein</fullName>
    </recommendedName>
</protein>
<dbReference type="EMBL" id="RXOF01000021">
    <property type="protein sequence ID" value="RTQ45315.1"/>
    <property type="molecule type" value="Genomic_DNA"/>
</dbReference>
<gene>
    <name evidence="1" type="ORF">EJV47_25935</name>
</gene>
<dbReference type="Proteomes" id="UP000282184">
    <property type="component" value="Unassembled WGS sequence"/>
</dbReference>
<sequence>MLLRSAIPLLISAAAVSGCITCEGDTEAAPAHQLQHRWTWQSSVGGIAGRTETPANTGQQRAIEFDANGNAHFYTNGQLTRTTTYTIQTGTSIRTSQPTDIIVYASGGRQSYSINGQQLTLMDEVYDGYVAEYQR</sequence>
<keyword evidence="2" id="KW-1185">Reference proteome</keyword>
<proteinExistence type="predicted"/>
<dbReference type="RefSeq" id="WP_126696128.1">
    <property type="nucleotide sequence ID" value="NZ_RXOF01000021.1"/>
</dbReference>
<comment type="caution">
    <text evidence="1">The sequence shown here is derived from an EMBL/GenBank/DDBJ whole genome shotgun (WGS) entry which is preliminary data.</text>
</comment>
<dbReference type="AlphaFoldDB" id="A0A3S0J5V4"/>